<dbReference type="RefSeq" id="WP_058443157.1">
    <property type="nucleotide sequence ID" value="NZ_CAAAHU010000008.1"/>
</dbReference>
<evidence type="ECO:0000313" key="3">
    <source>
        <dbReference type="Proteomes" id="UP000054742"/>
    </source>
</evidence>
<evidence type="ECO:0000313" key="2">
    <source>
        <dbReference type="EMBL" id="KTC77113.1"/>
    </source>
</evidence>
<feature type="transmembrane region" description="Helical" evidence="1">
    <location>
        <begin position="191"/>
        <end position="216"/>
    </location>
</feature>
<gene>
    <name evidence="2" type="ORF">Lbru_3220</name>
</gene>
<keyword evidence="1" id="KW-0812">Transmembrane</keyword>
<feature type="transmembrane region" description="Helical" evidence="1">
    <location>
        <begin position="27"/>
        <end position="46"/>
    </location>
</feature>
<organism evidence="2 3">
    <name type="scientific">Legionella brunensis</name>
    <dbReference type="NCBI Taxonomy" id="29422"/>
    <lineage>
        <taxon>Bacteria</taxon>
        <taxon>Pseudomonadati</taxon>
        <taxon>Pseudomonadota</taxon>
        <taxon>Gammaproteobacteria</taxon>
        <taxon>Legionellales</taxon>
        <taxon>Legionellaceae</taxon>
        <taxon>Legionella</taxon>
    </lineage>
</organism>
<feature type="transmembrane region" description="Helical" evidence="1">
    <location>
        <begin position="222"/>
        <end position="239"/>
    </location>
</feature>
<dbReference type="AlphaFoldDB" id="A0A0W0S1V0"/>
<keyword evidence="3" id="KW-1185">Reference proteome</keyword>
<dbReference type="Pfam" id="PF19656">
    <property type="entry name" value="DUF6159"/>
    <property type="match status" value="1"/>
</dbReference>
<protein>
    <submittedName>
        <fullName evidence="2">Uncharacterized protein</fullName>
    </submittedName>
</protein>
<feature type="transmembrane region" description="Helical" evidence="1">
    <location>
        <begin position="115"/>
        <end position="135"/>
    </location>
</feature>
<dbReference type="InterPro" id="IPR046157">
    <property type="entry name" value="DUF6159"/>
</dbReference>
<accession>A0A0W0S1V0</accession>
<dbReference type="EMBL" id="LNXV01000036">
    <property type="protein sequence ID" value="KTC77113.1"/>
    <property type="molecule type" value="Genomic_DNA"/>
</dbReference>
<proteinExistence type="predicted"/>
<feature type="transmembrane region" description="Helical" evidence="1">
    <location>
        <begin position="66"/>
        <end position="94"/>
    </location>
</feature>
<sequence>MNLIQSFKNSWIFLRLSVRFLIKNKDLIILPFLSLIVMIAIVSILVSTSFLELNFLINYFQREPTIFLLGGLFLYFFLVFIVLYFNASMVTCLIHRLQGNPLSIFKAMRLTLQHTGPLLEWTLLSATVCIILNALERTHDVVADIIYAIFGFSWSVTTYFVLPIMIAENIGPINAFKRSIQLIGKGWRKLLSVNFILFLILAGIIACVYLIAFLLGQTHQQIAINLPLILVLLFLWIIISKTFSTIYNSALYLTINEKELRGFDEAMLSRFMVKK</sequence>
<keyword evidence="1" id="KW-0472">Membrane</keyword>
<dbReference type="PATRIC" id="fig|29422.6.peg.3402"/>
<feature type="transmembrane region" description="Helical" evidence="1">
    <location>
        <begin position="147"/>
        <end position="170"/>
    </location>
</feature>
<keyword evidence="1" id="KW-1133">Transmembrane helix</keyword>
<comment type="caution">
    <text evidence="2">The sequence shown here is derived from an EMBL/GenBank/DDBJ whole genome shotgun (WGS) entry which is preliminary data.</text>
</comment>
<dbReference type="Proteomes" id="UP000054742">
    <property type="component" value="Unassembled WGS sequence"/>
</dbReference>
<name>A0A0W0S1V0_9GAMM</name>
<evidence type="ECO:0000256" key="1">
    <source>
        <dbReference type="SAM" id="Phobius"/>
    </source>
</evidence>
<reference evidence="2 3" key="1">
    <citation type="submission" date="2015-11" db="EMBL/GenBank/DDBJ databases">
        <title>Genomic analysis of 38 Legionella species identifies large and diverse effector repertoires.</title>
        <authorList>
            <person name="Burstein D."/>
            <person name="Amaro F."/>
            <person name="Zusman T."/>
            <person name="Lifshitz Z."/>
            <person name="Cohen O."/>
            <person name="Gilbert J.A."/>
            <person name="Pupko T."/>
            <person name="Shuman H.A."/>
            <person name="Segal G."/>
        </authorList>
    </citation>
    <scope>NUCLEOTIDE SEQUENCE [LARGE SCALE GENOMIC DNA]</scope>
    <source>
        <strain evidence="2 3">ATCC 43878</strain>
    </source>
</reference>